<keyword evidence="2" id="KW-0812">Transmembrane</keyword>
<dbReference type="Proteomes" id="UP001156706">
    <property type="component" value="Unassembled WGS sequence"/>
</dbReference>
<accession>A0ABQ5YIN7</accession>
<feature type="transmembrane region" description="Helical" evidence="2">
    <location>
        <begin position="26"/>
        <end position="44"/>
    </location>
</feature>
<evidence type="ECO:0000313" key="4">
    <source>
        <dbReference type="Proteomes" id="UP001156706"/>
    </source>
</evidence>
<name>A0ABQ5YIN7_9NEIS</name>
<reference evidence="4" key="1">
    <citation type="journal article" date="2019" name="Int. J. Syst. Evol. Microbiol.">
        <title>The Global Catalogue of Microorganisms (GCM) 10K type strain sequencing project: providing services to taxonomists for standard genome sequencing and annotation.</title>
        <authorList>
            <consortium name="The Broad Institute Genomics Platform"/>
            <consortium name="The Broad Institute Genome Sequencing Center for Infectious Disease"/>
            <person name="Wu L."/>
            <person name="Ma J."/>
        </authorList>
    </citation>
    <scope>NUCLEOTIDE SEQUENCE [LARGE SCALE GENOMIC DNA]</scope>
    <source>
        <strain evidence="4">NBRC 110044</strain>
    </source>
</reference>
<dbReference type="EMBL" id="BSOG01000002">
    <property type="protein sequence ID" value="GLR12809.1"/>
    <property type="molecule type" value="Genomic_DNA"/>
</dbReference>
<keyword evidence="2" id="KW-0472">Membrane</keyword>
<sequence length="95" mass="9714">MKKIDNLRQSMRNLPKRQTGQGMTEYIIIVALIAVAAIGVYSFFGQTIRAQVSGLASEVAGDTAGASSARGTASSAAGSARSQGTAQKGMGSYGN</sequence>
<organism evidence="3 4">
    <name type="scientific">Chitinimonas prasina</name>
    <dbReference type="NCBI Taxonomy" id="1434937"/>
    <lineage>
        <taxon>Bacteria</taxon>
        <taxon>Pseudomonadati</taxon>
        <taxon>Pseudomonadota</taxon>
        <taxon>Betaproteobacteria</taxon>
        <taxon>Neisseriales</taxon>
        <taxon>Chitinibacteraceae</taxon>
        <taxon>Chitinimonas</taxon>
    </lineage>
</organism>
<feature type="compositionally biased region" description="Low complexity" evidence="1">
    <location>
        <begin position="65"/>
        <end position="87"/>
    </location>
</feature>
<dbReference type="RefSeq" id="WP_284195943.1">
    <property type="nucleotide sequence ID" value="NZ_BSOG01000002.1"/>
</dbReference>
<evidence type="ECO:0000313" key="3">
    <source>
        <dbReference type="EMBL" id="GLR12809.1"/>
    </source>
</evidence>
<evidence type="ECO:0000256" key="2">
    <source>
        <dbReference type="SAM" id="Phobius"/>
    </source>
</evidence>
<keyword evidence="2" id="KW-1133">Transmembrane helix</keyword>
<protein>
    <submittedName>
        <fullName evidence="3">Membrane protein</fullName>
    </submittedName>
</protein>
<gene>
    <name evidence="3" type="ORF">GCM10007907_15990</name>
</gene>
<comment type="caution">
    <text evidence="3">The sequence shown here is derived from an EMBL/GenBank/DDBJ whole genome shotgun (WGS) entry which is preliminary data.</text>
</comment>
<keyword evidence="4" id="KW-1185">Reference proteome</keyword>
<proteinExistence type="predicted"/>
<feature type="region of interest" description="Disordered" evidence="1">
    <location>
        <begin position="65"/>
        <end position="95"/>
    </location>
</feature>
<evidence type="ECO:0000256" key="1">
    <source>
        <dbReference type="SAM" id="MobiDB-lite"/>
    </source>
</evidence>